<reference evidence="2" key="1">
    <citation type="submission" date="2016-11" db="UniProtKB">
        <authorList>
            <consortium name="WormBaseParasite"/>
        </authorList>
    </citation>
    <scope>IDENTIFICATION</scope>
</reference>
<proteinExistence type="predicted"/>
<dbReference type="AlphaFoldDB" id="A0A1I7WH48"/>
<organism evidence="1 2">
    <name type="scientific">Heterorhabditis bacteriophora</name>
    <name type="common">Entomopathogenic nematode worm</name>
    <dbReference type="NCBI Taxonomy" id="37862"/>
    <lineage>
        <taxon>Eukaryota</taxon>
        <taxon>Metazoa</taxon>
        <taxon>Ecdysozoa</taxon>
        <taxon>Nematoda</taxon>
        <taxon>Chromadorea</taxon>
        <taxon>Rhabditida</taxon>
        <taxon>Rhabditina</taxon>
        <taxon>Rhabditomorpha</taxon>
        <taxon>Strongyloidea</taxon>
        <taxon>Heterorhabditidae</taxon>
        <taxon>Heterorhabditis</taxon>
    </lineage>
</organism>
<protein>
    <submittedName>
        <fullName evidence="2">Ovule protein</fullName>
    </submittedName>
</protein>
<evidence type="ECO:0000313" key="1">
    <source>
        <dbReference type="Proteomes" id="UP000095283"/>
    </source>
</evidence>
<evidence type="ECO:0000313" key="2">
    <source>
        <dbReference type="WBParaSite" id="Hba_04296"/>
    </source>
</evidence>
<sequence length="91" mass="10176">MKIFSLPHLQSVVLLDSFASTGINGNPKVPSLQNDLPTSLSRKWSFLFNCIKQISQLTIVVLGSNRLIRLKELTKQHTLRVPSDAQKGFLT</sequence>
<dbReference type="Proteomes" id="UP000095283">
    <property type="component" value="Unplaced"/>
</dbReference>
<name>A0A1I7WH48_HETBA</name>
<keyword evidence="1" id="KW-1185">Reference proteome</keyword>
<accession>A0A1I7WH48</accession>
<dbReference type="WBParaSite" id="Hba_04296">
    <property type="protein sequence ID" value="Hba_04296"/>
    <property type="gene ID" value="Hba_04296"/>
</dbReference>